<keyword evidence="5" id="KW-0732">Signal</keyword>
<feature type="region of interest" description="Disordered" evidence="3">
    <location>
        <begin position="490"/>
        <end position="643"/>
    </location>
</feature>
<keyword evidence="4" id="KW-1133">Transmembrane helix</keyword>
<dbReference type="Gene3D" id="2.120.10.80">
    <property type="entry name" value="Kelch-type beta propeller"/>
    <property type="match status" value="1"/>
</dbReference>
<evidence type="ECO:0000313" key="7">
    <source>
        <dbReference type="Proteomes" id="UP001152607"/>
    </source>
</evidence>
<feature type="signal peptide" evidence="5">
    <location>
        <begin position="1"/>
        <end position="17"/>
    </location>
</feature>
<feature type="compositionally biased region" description="Polar residues" evidence="3">
    <location>
        <begin position="573"/>
        <end position="587"/>
    </location>
</feature>
<dbReference type="PANTHER" id="PTHR47435">
    <property type="entry name" value="KELCH REPEAT PROTEIN (AFU_ORTHOLOGUE AFUA_5G12780)"/>
    <property type="match status" value="1"/>
</dbReference>
<dbReference type="Proteomes" id="UP001152607">
    <property type="component" value="Unassembled WGS sequence"/>
</dbReference>
<dbReference type="GO" id="GO:0019760">
    <property type="term" value="P:glucosinolate metabolic process"/>
    <property type="evidence" value="ECO:0007669"/>
    <property type="project" value="UniProtKB-ARBA"/>
</dbReference>
<feature type="compositionally biased region" description="Low complexity" evidence="3">
    <location>
        <begin position="543"/>
        <end position="552"/>
    </location>
</feature>
<keyword evidence="2" id="KW-0408">Iron</keyword>
<dbReference type="AlphaFoldDB" id="A0A9W4XQG2"/>
<feature type="transmembrane region" description="Helical" evidence="4">
    <location>
        <begin position="459"/>
        <end position="483"/>
    </location>
</feature>
<keyword evidence="7" id="KW-1185">Reference proteome</keyword>
<evidence type="ECO:0000256" key="4">
    <source>
        <dbReference type="SAM" id="Phobius"/>
    </source>
</evidence>
<comment type="caution">
    <text evidence="6">The sequence shown here is derived from an EMBL/GenBank/DDBJ whole genome shotgun (WGS) entry which is preliminary data.</text>
</comment>
<feature type="region of interest" description="Disordered" evidence="3">
    <location>
        <begin position="421"/>
        <end position="458"/>
    </location>
</feature>
<evidence type="ECO:0008006" key="8">
    <source>
        <dbReference type="Google" id="ProtNLM"/>
    </source>
</evidence>
<gene>
    <name evidence="6" type="ORF">PDIGIT_LOCUS13052</name>
</gene>
<sequence>MLFPLIILWFLGTVTLAIETDPLKGFCRLHGHQTAVVDRKFYIDGGLVNWTPLSAESTNYTSTWLREADFDNLHEAFPEHSLLTKDETVPSVQGGVLWPDESNKLVYQYGGEYGNSRPEEFKLRFYDIVYKTWNVSNATTTNIQRSAWGAGATAQDKGMSFYYGGYLTAASVPGYPTTTVLSNMIIYNMNDNSFRNQSGPDNNPRAEGSMVYIPAGDGGMLVYFGGVEFVNGNLIGQPMPMNMIRIYDIANNLWFMQNATGDEIPGNRRRFCAGAAWAEDRSSYNIYLYGGASVGDGTGYGDVWILSLPSFTWIKFYPDNEYPHHSLSCTVFENTQMIVMGGHFPNQTSNCDVPTIYGQHNLHFGKTDKDEVWGDFKPGKKGYRIPPEIYKKIGGSEKGGATLQEPPVGWMHRDLKTQFSRAHTQTDRPPTRDINPPPPPAASTETPAPTPEDNDNTKVIGGAVGGAVGGVLVIAAVGVFFLLRRRKQRAQAAHPNQSSRAMPPPSEMDSPVSSKAGLVHSPPGSPPLRDSKWGYTAPDSNTQHNHPYQQQRQHQHQHQNQHQHPQGGYPISPEQQSALSPPWSSHATPFELAGPNVSELAASRSVERFELPGHMSEDEDAPGNRGSRRGTGHNFPRSEKKKR</sequence>
<feature type="chain" id="PRO_5040836984" description="Kelch repeat-containing protein" evidence="5">
    <location>
        <begin position="18"/>
        <end position="643"/>
    </location>
</feature>
<dbReference type="InterPro" id="IPR015915">
    <property type="entry name" value="Kelch-typ_b-propeller"/>
</dbReference>
<name>A0A9W4XQG2_9PLEO</name>
<keyword evidence="4" id="KW-0472">Membrane</keyword>
<reference evidence="6" key="1">
    <citation type="submission" date="2023-01" db="EMBL/GenBank/DDBJ databases">
        <authorList>
            <person name="Van Ghelder C."/>
            <person name="Rancurel C."/>
        </authorList>
    </citation>
    <scope>NUCLEOTIDE SEQUENCE</scope>
    <source>
        <strain evidence="6">CNCM I-4278</strain>
    </source>
</reference>
<protein>
    <recommendedName>
        <fullName evidence="8">Kelch repeat-containing protein</fullName>
    </recommendedName>
</protein>
<keyword evidence="4" id="KW-0812">Transmembrane</keyword>
<evidence type="ECO:0000256" key="5">
    <source>
        <dbReference type="SAM" id="SignalP"/>
    </source>
</evidence>
<dbReference type="OrthoDB" id="10251809at2759"/>
<dbReference type="SUPFAM" id="SSF50965">
    <property type="entry name" value="Galactose oxidase, central domain"/>
    <property type="match status" value="1"/>
</dbReference>
<accession>A0A9W4XQG2</accession>
<dbReference type="EMBL" id="CAOQHR010000009">
    <property type="protein sequence ID" value="CAI6339888.1"/>
    <property type="molecule type" value="Genomic_DNA"/>
</dbReference>
<evidence type="ECO:0000313" key="6">
    <source>
        <dbReference type="EMBL" id="CAI6339888.1"/>
    </source>
</evidence>
<evidence type="ECO:0000256" key="1">
    <source>
        <dbReference type="ARBA" id="ARBA00022737"/>
    </source>
</evidence>
<dbReference type="PANTHER" id="PTHR47435:SF4">
    <property type="entry name" value="KELCH REPEAT PROTEIN (AFU_ORTHOLOGUE AFUA_5G12780)"/>
    <property type="match status" value="1"/>
</dbReference>
<proteinExistence type="predicted"/>
<keyword evidence="1" id="KW-0677">Repeat</keyword>
<dbReference type="InterPro" id="IPR011043">
    <property type="entry name" value="Gal_Oxase/kelch_b-propeller"/>
</dbReference>
<evidence type="ECO:0000256" key="3">
    <source>
        <dbReference type="SAM" id="MobiDB-lite"/>
    </source>
</evidence>
<evidence type="ECO:0000256" key="2">
    <source>
        <dbReference type="ARBA" id="ARBA00023004"/>
    </source>
</evidence>
<organism evidence="6 7">
    <name type="scientific">Periconia digitata</name>
    <dbReference type="NCBI Taxonomy" id="1303443"/>
    <lineage>
        <taxon>Eukaryota</taxon>
        <taxon>Fungi</taxon>
        <taxon>Dikarya</taxon>
        <taxon>Ascomycota</taxon>
        <taxon>Pezizomycotina</taxon>
        <taxon>Dothideomycetes</taxon>
        <taxon>Pleosporomycetidae</taxon>
        <taxon>Pleosporales</taxon>
        <taxon>Massarineae</taxon>
        <taxon>Periconiaceae</taxon>
        <taxon>Periconia</taxon>
    </lineage>
</organism>